<gene>
    <name evidence="3" type="ORF">HMPREF9488_01429</name>
</gene>
<dbReference type="AlphaFoldDB" id="E7G9J0"/>
<dbReference type="RefSeq" id="WP_008788544.1">
    <property type="nucleotide sequence ID" value="NZ_AKCB01000003.1"/>
</dbReference>
<keyword evidence="4" id="KW-1185">Reference proteome</keyword>
<evidence type="ECO:0000259" key="1">
    <source>
        <dbReference type="Pfam" id="PF00534"/>
    </source>
</evidence>
<dbReference type="CDD" id="cd03794">
    <property type="entry name" value="GT4_WbuB-like"/>
    <property type="match status" value="1"/>
</dbReference>
<reference evidence="3 4" key="1">
    <citation type="submission" date="2010-12" db="EMBL/GenBank/DDBJ databases">
        <title>The Genome Sequence of Coprobacillus sp. strain 29_1.</title>
        <authorList>
            <consortium name="The Broad Institute Genome Sequencing Platform"/>
            <person name="Earl A."/>
            <person name="Ward D."/>
            <person name="Feldgarden M."/>
            <person name="Gevers D."/>
            <person name="Daigneault M."/>
            <person name="Sibley C.D."/>
            <person name="White A."/>
            <person name="Strauss J."/>
            <person name="Allen-Vercoe E."/>
            <person name="Young S.K."/>
            <person name="Zeng Q."/>
            <person name="Gargeya S."/>
            <person name="Fitzgerald M."/>
            <person name="Haas B."/>
            <person name="Abouelleil A."/>
            <person name="Alvarado L."/>
            <person name="Arachchi H.M."/>
            <person name="Berlin A."/>
            <person name="Brown A."/>
            <person name="Chapman S.B."/>
            <person name="Chen Z."/>
            <person name="Dunbar C."/>
            <person name="Freedman E."/>
            <person name="Gearin G."/>
            <person name="Gellesch M."/>
            <person name="Goldberg J."/>
            <person name="Griggs A."/>
            <person name="Gujja S."/>
            <person name="Heilman E."/>
            <person name="Heiman D."/>
            <person name="Howarth C."/>
            <person name="Larson L."/>
            <person name="Lui A."/>
            <person name="MacDonald P.J.P."/>
            <person name="Mehta T."/>
            <person name="Montmayeur A."/>
            <person name="Murphy C."/>
            <person name="Neiman D."/>
            <person name="Pearson M."/>
            <person name="Priest M."/>
            <person name="Roberts A."/>
            <person name="Saif S."/>
            <person name="Shea T."/>
            <person name="Shenoy N."/>
            <person name="Sisk P."/>
            <person name="Stolte C."/>
            <person name="Sykes S."/>
            <person name="White J."/>
            <person name="Yandava C."/>
            <person name="Nusbaum C."/>
            <person name="Birren B."/>
        </authorList>
    </citation>
    <scope>NUCLEOTIDE SEQUENCE [LARGE SCALE GENOMIC DNA]</scope>
    <source>
        <strain evidence="3 4">29_1</strain>
    </source>
</reference>
<name>E7G9J0_9FIRM</name>
<accession>E7G9J0</accession>
<dbReference type="eggNOG" id="COG0438">
    <property type="taxonomic scope" value="Bacteria"/>
</dbReference>
<sequence>MKILVISQYFYPENFRINDLVLELKKRNHEVTVLTGKPNYPQGEYYNGYSFKGNEDEIWHDIPIYRVPLRARKTGPLNLIRNYISFAWNSNKRIKSIGDDFDVTYVFEVSPITVALPAIKLKKKRNIPIIMNVQDLWPENIIAVTGINNSIINYFLDKLVNYIYKNIDLILTASPAFIPKIKNRVINKEKIRYWPQYSIVSIDDCTDKIIFNQEDVNIVFTGNIGEAQGLDIVIEAAKKLINTNIVFHLIGDGRNKDKLEKEVEKQQLQKNCFLWANTRKNHTQLFDKC</sequence>
<dbReference type="InterPro" id="IPR028098">
    <property type="entry name" value="Glyco_trans_4-like_N"/>
</dbReference>
<dbReference type="InterPro" id="IPR050194">
    <property type="entry name" value="Glycosyltransferase_grp1"/>
</dbReference>
<dbReference type="Proteomes" id="UP000003157">
    <property type="component" value="Unassembled WGS sequence"/>
</dbReference>
<dbReference type="Gene3D" id="3.40.50.2000">
    <property type="entry name" value="Glycogen Phosphorylase B"/>
    <property type="match status" value="2"/>
</dbReference>
<proteinExistence type="predicted"/>
<protein>
    <recommendedName>
        <fullName evidence="5">Glycosyltransferase WbuB</fullName>
    </recommendedName>
</protein>
<organism evidence="3 4">
    <name type="scientific">Coprobacillus cateniformis</name>
    <dbReference type="NCBI Taxonomy" id="100884"/>
    <lineage>
        <taxon>Bacteria</taxon>
        <taxon>Bacillati</taxon>
        <taxon>Bacillota</taxon>
        <taxon>Erysipelotrichia</taxon>
        <taxon>Erysipelotrichales</taxon>
        <taxon>Coprobacillaceae</taxon>
        <taxon>Coprobacillus</taxon>
    </lineage>
</organism>
<dbReference type="SUPFAM" id="SSF53756">
    <property type="entry name" value="UDP-Glycosyltransferase/glycogen phosphorylase"/>
    <property type="match status" value="1"/>
</dbReference>
<comment type="caution">
    <text evidence="3">The sequence shown here is derived from an EMBL/GenBank/DDBJ whole genome shotgun (WGS) entry which is preliminary data.</text>
</comment>
<evidence type="ECO:0000313" key="3">
    <source>
        <dbReference type="EMBL" id="EFW05284.1"/>
    </source>
</evidence>
<dbReference type="GO" id="GO:0016758">
    <property type="term" value="F:hexosyltransferase activity"/>
    <property type="evidence" value="ECO:0007669"/>
    <property type="project" value="TreeGrafter"/>
</dbReference>
<dbReference type="EMBL" id="ADKX01000026">
    <property type="protein sequence ID" value="EFW05284.1"/>
    <property type="molecule type" value="Genomic_DNA"/>
</dbReference>
<dbReference type="InterPro" id="IPR001296">
    <property type="entry name" value="Glyco_trans_1"/>
</dbReference>
<evidence type="ECO:0008006" key="5">
    <source>
        <dbReference type="Google" id="ProtNLM"/>
    </source>
</evidence>
<dbReference type="PANTHER" id="PTHR45947:SF3">
    <property type="entry name" value="SULFOQUINOVOSYL TRANSFERASE SQD2"/>
    <property type="match status" value="1"/>
</dbReference>
<dbReference type="Pfam" id="PF00534">
    <property type="entry name" value="Glycos_transf_1"/>
    <property type="match status" value="1"/>
</dbReference>
<evidence type="ECO:0000313" key="4">
    <source>
        <dbReference type="Proteomes" id="UP000003157"/>
    </source>
</evidence>
<dbReference type="OrthoDB" id="9811902at2"/>
<dbReference type="GeneID" id="78231048"/>
<dbReference type="PANTHER" id="PTHR45947">
    <property type="entry name" value="SULFOQUINOVOSYL TRANSFERASE SQD2"/>
    <property type="match status" value="1"/>
</dbReference>
<feature type="domain" description="Glycosyltransferase subfamily 4-like N-terminal" evidence="2">
    <location>
        <begin position="18"/>
        <end position="195"/>
    </location>
</feature>
<dbReference type="STRING" id="100884.GCA_000269565_03276"/>
<feature type="domain" description="Glycosyl transferase family 1" evidence="1">
    <location>
        <begin position="210"/>
        <end position="277"/>
    </location>
</feature>
<evidence type="ECO:0000259" key="2">
    <source>
        <dbReference type="Pfam" id="PF13439"/>
    </source>
</evidence>
<dbReference type="Pfam" id="PF13439">
    <property type="entry name" value="Glyco_transf_4"/>
    <property type="match status" value="1"/>
</dbReference>
<dbReference type="HOGENOM" id="CLU_009583_11_2_9"/>